<keyword evidence="3" id="KW-1185">Reference proteome</keyword>
<comment type="caution">
    <text evidence="2">The sequence shown here is derived from an EMBL/GenBank/DDBJ whole genome shotgun (WGS) entry which is preliminary data.</text>
</comment>
<feature type="region of interest" description="Disordered" evidence="1">
    <location>
        <begin position="39"/>
        <end position="59"/>
    </location>
</feature>
<evidence type="ECO:0000313" key="2">
    <source>
        <dbReference type="EMBL" id="KAJ1203306.1"/>
    </source>
</evidence>
<accession>A0AAV7VSK2</accession>
<feature type="compositionally biased region" description="Basic and acidic residues" evidence="1">
    <location>
        <begin position="48"/>
        <end position="59"/>
    </location>
</feature>
<evidence type="ECO:0000313" key="3">
    <source>
        <dbReference type="Proteomes" id="UP001066276"/>
    </source>
</evidence>
<gene>
    <name evidence="2" type="ORF">NDU88_007094</name>
</gene>
<sequence length="160" mass="18179">MLLRQNVDKLRNQVKDLGTRAHGVAELLSSHISQLRDHEWHMQQQETKPADLKDRSRRNNERILGLPEGTEMTPVELFAESWLPTVLPGLNVEGELHDMHDETGIATILDEAQLLAADDDMRNLLNVQIDKSDIRWAIKHMNTGNTPGNDGLTAKFLRNM</sequence>
<dbReference type="AlphaFoldDB" id="A0AAV7VSK2"/>
<protein>
    <submittedName>
        <fullName evidence="2">Uncharacterized protein</fullName>
    </submittedName>
</protein>
<name>A0AAV7VSK2_PLEWA</name>
<dbReference type="Proteomes" id="UP001066276">
    <property type="component" value="Chromosome 2_1"/>
</dbReference>
<dbReference type="EMBL" id="JANPWB010000003">
    <property type="protein sequence ID" value="KAJ1203306.1"/>
    <property type="molecule type" value="Genomic_DNA"/>
</dbReference>
<reference evidence="2" key="1">
    <citation type="journal article" date="2022" name="bioRxiv">
        <title>Sequencing and chromosome-scale assembly of the giantPleurodeles waltlgenome.</title>
        <authorList>
            <person name="Brown T."/>
            <person name="Elewa A."/>
            <person name="Iarovenko S."/>
            <person name="Subramanian E."/>
            <person name="Araus A.J."/>
            <person name="Petzold A."/>
            <person name="Susuki M."/>
            <person name="Suzuki K.-i.T."/>
            <person name="Hayashi T."/>
            <person name="Toyoda A."/>
            <person name="Oliveira C."/>
            <person name="Osipova E."/>
            <person name="Leigh N.D."/>
            <person name="Simon A."/>
            <person name="Yun M.H."/>
        </authorList>
    </citation>
    <scope>NUCLEOTIDE SEQUENCE</scope>
    <source>
        <strain evidence="2">20211129_DDA</strain>
        <tissue evidence="2">Liver</tissue>
    </source>
</reference>
<organism evidence="2 3">
    <name type="scientific">Pleurodeles waltl</name>
    <name type="common">Iberian ribbed newt</name>
    <dbReference type="NCBI Taxonomy" id="8319"/>
    <lineage>
        <taxon>Eukaryota</taxon>
        <taxon>Metazoa</taxon>
        <taxon>Chordata</taxon>
        <taxon>Craniata</taxon>
        <taxon>Vertebrata</taxon>
        <taxon>Euteleostomi</taxon>
        <taxon>Amphibia</taxon>
        <taxon>Batrachia</taxon>
        <taxon>Caudata</taxon>
        <taxon>Salamandroidea</taxon>
        <taxon>Salamandridae</taxon>
        <taxon>Pleurodelinae</taxon>
        <taxon>Pleurodeles</taxon>
    </lineage>
</organism>
<evidence type="ECO:0000256" key="1">
    <source>
        <dbReference type="SAM" id="MobiDB-lite"/>
    </source>
</evidence>
<proteinExistence type="predicted"/>